<organism evidence="1 2">
    <name type="scientific">Zoogloea dura</name>
    <dbReference type="NCBI Taxonomy" id="2728840"/>
    <lineage>
        <taxon>Bacteria</taxon>
        <taxon>Pseudomonadati</taxon>
        <taxon>Pseudomonadota</taxon>
        <taxon>Betaproteobacteria</taxon>
        <taxon>Rhodocyclales</taxon>
        <taxon>Zoogloeaceae</taxon>
        <taxon>Zoogloea</taxon>
    </lineage>
</organism>
<keyword evidence="2" id="KW-1185">Reference proteome</keyword>
<name>A0A848G0J4_9RHOO</name>
<dbReference type="RefSeq" id="WP_169144421.1">
    <property type="nucleotide sequence ID" value="NZ_JABBGA010000002.1"/>
</dbReference>
<accession>A0A848G0J4</accession>
<evidence type="ECO:0000313" key="2">
    <source>
        <dbReference type="Proteomes" id="UP000580043"/>
    </source>
</evidence>
<comment type="caution">
    <text evidence="1">The sequence shown here is derived from an EMBL/GenBank/DDBJ whole genome shotgun (WGS) entry which is preliminary data.</text>
</comment>
<gene>
    <name evidence="1" type="ORF">HHL15_03395</name>
</gene>
<protein>
    <submittedName>
        <fullName evidence="1">Uncharacterized protein</fullName>
    </submittedName>
</protein>
<reference evidence="1 2" key="1">
    <citation type="submission" date="2020-04" db="EMBL/GenBank/DDBJ databases">
        <title>Zoogloea sp. G-4-1-14 isolated from soil.</title>
        <authorList>
            <person name="Dahal R.H."/>
        </authorList>
    </citation>
    <scope>NUCLEOTIDE SEQUENCE [LARGE SCALE GENOMIC DNA]</scope>
    <source>
        <strain evidence="1 2">G-4-1-14</strain>
    </source>
</reference>
<sequence length="63" mass="6861">MTRIFDLLARKLCHSLFGPDTAAFLLDDPWQATLFVPDMSTDGPGACPEFSDVLPGCGEFLRG</sequence>
<dbReference type="AlphaFoldDB" id="A0A848G0J4"/>
<dbReference type="Proteomes" id="UP000580043">
    <property type="component" value="Unassembled WGS sequence"/>
</dbReference>
<proteinExistence type="predicted"/>
<dbReference type="EMBL" id="JABBGA010000002">
    <property type="protein sequence ID" value="NML24772.1"/>
    <property type="molecule type" value="Genomic_DNA"/>
</dbReference>
<evidence type="ECO:0000313" key="1">
    <source>
        <dbReference type="EMBL" id="NML24772.1"/>
    </source>
</evidence>